<reference evidence="1" key="1">
    <citation type="submission" date="2019-10" db="EMBL/GenBank/DDBJ databases">
        <authorList>
            <consortium name="DOE Joint Genome Institute"/>
            <person name="Kuo A."/>
            <person name="Miyauchi S."/>
            <person name="Kiss E."/>
            <person name="Drula E."/>
            <person name="Kohler A."/>
            <person name="Sanchez-Garcia M."/>
            <person name="Andreopoulos B."/>
            <person name="Barry K.W."/>
            <person name="Bonito G."/>
            <person name="Buee M."/>
            <person name="Carver A."/>
            <person name="Chen C."/>
            <person name="Cichocki N."/>
            <person name="Clum A."/>
            <person name="Culley D."/>
            <person name="Crous P.W."/>
            <person name="Fauchery L."/>
            <person name="Girlanda M."/>
            <person name="Hayes R."/>
            <person name="Keri Z."/>
            <person name="Labutti K."/>
            <person name="Lipzen A."/>
            <person name="Lombard V."/>
            <person name="Magnuson J."/>
            <person name="Maillard F."/>
            <person name="Morin E."/>
            <person name="Murat C."/>
            <person name="Nolan M."/>
            <person name="Ohm R."/>
            <person name="Pangilinan J."/>
            <person name="Pereira M."/>
            <person name="Perotto S."/>
            <person name="Peter M."/>
            <person name="Riley R."/>
            <person name="Sitrit Y."/>
            <person name="Stielow B."/>
            <person name="Szollosi G."/>
            <person name="Zifcakova L."/>
            <person name="Stursova M."/>
            <person name="Spatafora J.W."/>
            <person name="Tedersoo L."/>
            <person name="Vaario L.-M."/>
            <person name="Yamada A."/>
            <person name="Yan M."/>
            <person name="Wang P."/>
            <person name="Xu J."/>
            <person name="Bruns T."/>
            <person name="Baldrian P."/>
            <person name="Vilgalys R."/>
            <person name="Henrissat B."/>
            <person name="Grigoriev I.V."/>
            <person name="Hibbett D."/>
            <person name="Nagy L.G."/>
            <person name="Martin F.M."/>
        </authorList>
    </citation>
    <scope>NUCLEOTIDE SEQUENCE</scope>
    <source>
        <strain evidence="1">P2</strain>
    </source>
</reference>
<protein>
    <submittedName>
        <fullName evidence="1">Uncharacterized protein</fullName>
    </submittedName>
</protein>
<accession>A0ACB6ZIL5</accession>
<reference evidence="1" key="2">
    <citation type="journal article" date="2020" name="Nat. Commun.">
        <title>Large-scale genome sequencing of mycorrhizal fungi provides insights into the early evolution of symbiotic traits.</title>
        <authorList>
            <person name="Miyauchi S."/>
            <person name="Kiss E."/>
            <person name="Kuo A."/>
            <person name="Drula E."/>
            <person name="Kohler A."/>
            <person name="Sanchez-Garcia M."/>
            <person name="Morin E."/>
            <person name="Andreopoulos B."/>
            <person name="Barry K.W."/>
            <person name="Bonito G."/>
            <person name="Buee M."/>
            <person name="Carver A."/>
            <person name="Chen C."/>
            <person name="Cichocki N."/>
            <person name="Clum A."/>
            <person name="Culley D."/>
            <person name="Crous P.W."/>
            <person name="Fauchery L."/>
            <person name="Girlanda M."/>
            <person name="Hayes R.D."/>
            <person name="Keri Z."/>
            <person name="LaButti K."/>
            <person name="Lipzen A."/>
            <person name="Lombard V."/>
            <person name="Magnuson J."/>
            <person name="Maillard F."/>
            <person name="Murat C."/>
            <person name="Nolan M."/>
            <person name="Ohm R.A."/>
            <person name="Pangilinan J."/>
            <person name="Pereira M.F."/>
            <person name="Perotto S."/>
            <person name="Peter M."/>
            <person name="Pfister S."/>
            <person name="Riley R."/>
            <person name="Sitrit Y."/>
            <person name="Stielow J.B."/>
            <person name="Szollosi G."/>
            <person name="Zifcakova L."/>
            <person name="Stursova M."/>
            <person name="Spatafora J.W."/>
            <person name="Tedersoo L."/>
            <person name="Vaario L.M."/>
            <person name="Yamada A."/>
            <person name="Yan M."/>
            <person name="Wang P."/>
            <person name="Xu J."/>
            <person name="Bruns T."/>
            <person name="Baldrian P."/>
            <person name="Vilgalys R."/>
            <person name="Dunand C."/>
            <person name="Henrissat B."/>
            <person name="Grigoriev I.V."/>
            <person name="Hibbett D."/>
            <person name="Nagy L.G."/>
            <person name="Martin F.M."/>
        </authorList>
    </citation>
    <scope>NUCLEOTIDE SEQUENCE</scope>
    <source>
        <strain evidence="1">P2</strain>
    </source>
</reference>
<evidence type="ECO:0000313" key="1">
    <source>
        <dbReference type="EMBL" id="KAF9649308.1"/>
    </source>
</evidence>
<comment type="caution">
    <text evidence="1">The sequence shown here is derived from an EMBL/GenBank/DDBJ whole genome shotgun (WGS) entry which is preliminary data.</text>
</comment>
<sequence length="336" mass="37727">MDTVIESTYEPTLTDSEPFVLPHDDSAVAVGSLPPDQSLASRIGKTRVYLYSENDAASRLGKRKYGSEGEEVEEEEIEEDEDMDVNVDESLRPNAILLQGTPISDLPTSNIFAYVGHYDVKPIGLEWIDDTTCVLVFETRRAAVASHARLLISDEEQPDVFGLSAAQPIPPGVSPPKSKSGDDVAVRAESDLFGGIRMRWARKDDMKQKGARNQSKFYQRHGEMAGRDGKGFFDDPPSKRKRRETDEEIRARLDQDLEAFAAGEDAPLSRMRSDNMKEQEGSTVVVEFPKPEGRRHPPHERSGRRRGRRGESRNARPRKSQQELDDELDAFLRAKD</sequence>
<dbReference type="Proteomes" id="UP000886501">
    <property type="component" value="Unassembled WGS sequence"/>
</dbReference>
<organism evidence="1 2">
    <name type="scientific">Thelephora ganbajun</name>
    <name type="common">Ganba fungus</name>
    <dbReference type="NCBI Taxonomy" id="370292"/>
    <lineage>
        <taxon>Eukaryota</taxon>
        <taxon>Fungi</taxon>
        <taxon>Dikarya</taxon>
        <taxon>Basidiomycota</taxon>
        <taxon>Agaricomycotina</taxon>
        <taxon>Agaricomycetes</taxon>
        <taxon>Thelephorales</taxon>
        <taxon>Thelephoraceae</taxon>
        <taxon>Thelephora</taxon>
    </lineage>
</organism>
<gene>
    <name evidence="1" type="ORF">BDM02DRAFT_1859226</name>
</gene>
<evidence type="ECO:0000313" key="2">
    <source>
        <dbReference type="Proteomes" id="UP000886501"/>
    </source>
</evidence>
<proteinExistence type="predicted"/>
<name>A0ACB6ZIL5_THEGA</name>
<dbReference type="EMBL" id="MU117999">
    <property type="protein sequence ID" value="KAF9649308.1"/>
    <property type="molecule type" value="Genomic_DNA"/>
</dbReference>
<keyword evidence="2" id="KW-1185">Reference proteome</keyword>